<keyword evidence="5" id="KW-0472">Membrane</keyword>
<keyword evidence="7" id="KW-1185">Reference proteome</keyword>
<evidence type="ECO:0000256" key="4">
    <source>
        <dbReference type="ARBA" id="ARBA00022989"/>
    </source>
</evidence>
<keyword evidence="4" id="KW-1133">Transmembrane helix</keyword>
<evidence type="ECO:0000256" key="1">
    <source>
        <dbReference type="ARBA" id="ARBA00004167"/>
    </source>
</evidence>
<accession>A0AAE1R0I6</accession>
<organism evidence="6 7">
    <name type="scientific">Anisodus tanguticus</name>
    <dbReference type="NCBI Taxonomy" id="243964"/>
    <lineage>
        <taxon>Eukaryota</taxon>
        <taxon>Viridiplantae</taxon>
        <taxon>Streptophyta</taxon>
        <taxon>Embryophyta</taxon>
        <taxon>Tracheophyta</taxon>
        <taxon>Spermatophyta</taxon>
        <taxon>Magnoliopsida</taxon>
        <taxon>eudicotyledons</taxon>
        <taxon>Gunneridae</taxon>
        <taxon>Pentapetalae</taxon>
        <taxon>asterids</taxon>
        <taxon>lamiids</taxon>
        <taxon>Solanales</taxon>
        <taxon>Solanaceae</taxon>
        <taxon>Solanoideae</taxon>
        <taxon>Hyoscyameae</taxon>
        <taxon>Anisodus</taxon>
    </lineage>
</organism>
<evidence type="ECO:0008006" key="8">
    <source>
        <dbReference type="Google" id="ProtNLM"/>
    </source>
</evidence>
<keyword evidence="3" id="KW-0732">Signal</keyword>
<evidence type="ECO:0000313" key="6">
    <source>
        <dbReference type="EMBL" id="KAK4342846.1"/>
    </source>
</evidence>
<name>A0AAE1R0I6_9SOLA</name>
<dbReference type="InterPro" id="IPR011009">
    <property type="entry name" value="Kinase-like_dom_sf"/>
</dbReference>
<proteinExistence type="predicted"/>
<dbReference type="EMBL" id="JAVYJV010000021">
    <property type="protein sequence ID" value="KAK4342846.1"/>
    <property type="molecule type" value="Genomic_DNA"/>
</dbReference>
<dbReference type="Proteomes" id="UP001291623">
    <property type="component" value="Unassembled WGS sequence"/>
</dbReference>
<reference evidence="6" key="1">
    <citation type="submission" date="2023-12" db="EMBL/GenBank/DDBJ databases">
        <title>Genome assembly of Anisodus tanguticus.</title>
        <authorList>
            <person name="Wang Y.-J."/>
        </authorList>
    </citation>
    <scope>NUCLEOTIDE SEQUENCE</scope>
    <source>
        <strain evidence="6">KB-2021</strain>
        <tissue evidence="6">Leaf</tissue>
    </source>
</reference>
<evidence type="ECO:0000256" key="2">
    <source>
        <dbReference type="ARBA" id="ARBA00022692"/>
    </source>
</evidence>
<dbReference type="SUPFAM" id="SSF56112">
    <property type="entry name" value="Protein kinase-like (PK-like)"/>
    <property type="match status" value="1"/>
</dbReference>
<dbReference type="PANTHER" id="PTHR47974:SF4">
    <property type="entry name" value="RECEPTOR-LIKE SERINE_THREONINE-PROTEIN KINASE"/>
    <property type="match status" value="1"/>
</dbReference>
<evidence type="ECO:0000256" key="3">
    <source>
        <dbReference type="ARBA" id="ARBA00022729"/>
    </source>
</evidence>
<keyword evidence="2" id="KW-0812">Transmembrane</keyword>
<comment type="subcellular location">
    <subcellularLocation>
        <location evidence="1">Membrane</location>
        <topology evidence="1">Single-pass membrane protein</topology>
    </subcellularLocation>
</comment>
<dbReference type="AlphaFoldDB" id="A0AAE1R0I6"/>
<comment type="caution">
    <text evidence="6">The sequence shown here is derived from an EMBL/GenBank/DDBJ whole genome shotgun (WGS) entry which is preliminary data.</text>
</comment>
<protein>
    <recommendedName>
        <fullName evidence="8">Protein kinase domain-containing protein</fullName>
    </recommendedName>
</protein>
<dbReference type="Gene3D" id="3.30.200.20">
    <property type="entry name" value="Phosphorylase Kinase, domain 1"/>
    <property type="match status" value="1"/>
</dbReference>
<gene>
    <name evidence="6" type="ORF">RND71_038662</name>
</gene>
<dbReference type="PANTHER" id="PTHR47974">
    <property type="entry name" value="OS07G0415500 PROTEIN"/>
    <property type="match status" value="1"/>
</dbReference>
<evidence type="ECO:0000313" key="7">
    <source>
        <dbReference type="Proteomes" id="UP001291623"/>
    </source>
</evidence>
<evidence type="ECO:0000256" key="5">
    <source>
        <dbReference type="ARBA" id="ARBA00023136"/>
    </source>
</evidence>
<sequence>MFRSRSLFDREHVKFVEIPNVDYWSFDLNATFRRFTYTELKKATKNFKVELGRGGSGAVYERVLADGRAVAVKKLANDHFQKEFLAEMTTIGRINHMHLVRMMVKRKIQSGEDSWVEKIVDPRLEGKFSKNQAITLIEIGLSCVEQDRNKRPTMASVVQTLLDCEDITQLTYM</sequence>
<dbReference type="GO" id="GO:0016020">
    <property type="term" value="C:membrane"/>
    <property type="evidence" value="ECO:0007669"/>
    <property type="project" value="UniProtKB-SubCell"/>
</dbReference>